<evidence type="ECO:0008006" key="3">
    <source>
        <dbReference type="Google" id="ProtNLM"/>
    </source>
</evidence>
<keyword evidence="2" id="KW-1185">Reference proteome</keyword>
<accession>A0ABU5QBQ1</accession>
<proteinExistence type="predicted"/>
<reference evidence="1 2" key="1">
    <citation type="submission" date="2023-12" db="EMBL/GenBank/DDBJ databases">
        <title>Novel species of the genus Arcicella isolated from rivers.</title>
        <authorList>
            <person name="Lu H."/>
        </authorList>
    </citation>
    <scope>NUCLEOTIDE SEQUENCE [LARGE SCALE GENOMIC DNA]</scope>
    <source>
        <strain evidence="1 2">KCTC 23307</strain>
    </source>
</reference>
<sequence length="58" mass="6692">MKGVNYITNDKGVKTAVVIDMKIHRERIEDLLDGLSAEANRNEPTISLREAIQQRRRK</sequence>
<evidence type="ECO:0000313" key="1">
    <source>
        <dbReference type="EMBL" id="MEA5140057.1"/>
    </source>
</evidence>
<comment type="caution">
    <text evidence="1">The sequence shown here is derived from an EMBL/GenBank/DDBJ whole genome shotgun (WGS) entry which is preliminary data.</text>
</comment>
<evidence type="ECO:0000313" key="2">
    <source>
        <dbReference type="Proteomes" id="UP001302949"/>
    </source>
</evidence>
<gene>
    <name evidence="1" type="ORF">VB248_12975</name>
</gene>
<protein>
    <recommendedName>
        <fullName evidence="3">Antitoxin</fullName>
    </recommendedName>
</protein>
<name>A0ABU5QBQ1_9BACT</name>
<organism evidence="1 2">
    <name type="scientific">Arcicella rigui</name>
    <dbReference type="NCBI Taxonomy" id="797020"/>
    <lineage>
        <taxon>Bacteria</taxon>
        <taxon>Pseudomonadati</taxon>
        <taxon>Bacteroidota</taxon>
        <taxon>Cytophagia</taxon>
        <taxon>Cytophagales</taxon>
        <taxon>Flectobacillaceae</taxon>
        <taxon>Arcicella</taxon>
    </lineage>
</organism>
<dbReference type="Proteomes" id="UP001302949">
    <property type="component" value="Unassembled WGS sequence"/>
</dbReference>
<dbReference type="EMBL" id="JAYFUM010000014">
    <property type="protein sequence ID" value="MEA5140057.1"/>
    <property type="molecule type" value="Genomic_DNA"/>
</dbReference>
<dbReference type="RefSeq" id="WP_323297213.1">
    <property type="nucleotide sequence ID" value="NZ_JAYFUM010000014.1"/>
</dbReference>